<dbReference type="SUPFAM" id="SSF51735">
    <property type="entry name" value="NAD(P)-binding Rossmann-fold domains"/>
    <property type="match status" value="1"/>
</dbReference>
<dbReference type="AlphaFoldDB" id="A0A4Q5MYF2"/>
<dbReference type="Pfam" id="PF03720">
    <property type="entry name" value="UDPG_MGDP_dh_C"/>
    <property type="match status" value="1"/>
</dbReference>
<evidence type="ECO:0000256" key="9">
    <source>
        <dbReference type="PIRSR" id="PIRSR500134-2"/>
    </source>
</evidence>
<dbReference type="InterPro" id="IPR008927">
    <property type="entry name" value="6-PGluconate_DH-like_C_sf"/>
</dbReference>
<evidence type="ECO:0000256" key="8">
    <source>
        <dbReference type="PIRSR" id="PIRSR500134-1"/>
    </source>
</evidence>
<feature type="binding site" evidence="10">
    <location>
        <position position="86"/>
    </location>
    <ligand>
        <name>NAD(+)</name>
        <dbReference type="ChEBI" id="CHEBI:57540"/>
    </ligand>
</feature>
<dbReference type="OrthoDB" id="5193947at2"/>
<feature type="domain" description="UDP-glucose/GDP-mannose dehydrogenase C-terminal" evidence="11">
    <location>
        <begin position="317"/>
        <end position="425"/>
    </location>
</feature>
<feature type="binding site" evidence="9">
    <location>
        <position position="210"/>
    </location>
    <ligand>
        <name>substrate</name>
    </ligand>
</feature>
<dbReference type="GO" id="GO:0006065">
    <property type="term" value="P:UDP-glucuronate biosynthetic process"/>
    <property type="evidence" value="ECO:0007669"/>
    <property type="project" value="UniProtKB-UniPathway"/>
</dbReference>
<comment type="pathway">
    <text evidence="1">Nucleotide-sugar biosynthesis; UDP-alpha-D-glucuronate biosynthesis; UDP-alpha-D-glucuronate from UDP-alpha-D-glucose: step 1/1.</text>
</comment>
<dbReference type="Pfam" id="PF00984">
    <property type="entry name" value="UDPG_MGDP_dh"/>
    <property type="match status" value="1"/>
</dbReference>
<evidence type="ECO:0000256" key="2">
    <source>
        <dbReference type="ARBA" id="ARBA00006601"/>
    </source>
</evidence>
<proteinExistence type="inferred from homology"/>
<dbReference type="InterPro" id="IPR017476">
    <property type="entry name" value="UDP-Glc/GDP-Man"/>
</dbReference>
<comment type="similarity">
    <text evidence="2 7">Belongs to the UDP-glucose/GDP-mannose dehydrogenase family.</text>
</comment>
<dbReference type="SMART" id="SM00984">
    <property type="entry name" value="UDPG_MGDP_dh_C"/>
    <property type="match status" value="1"/>
</dbReference>
<accession>A0A4Q5MYF2</accession>
<gene>
    <name evidence="12" type="ORF">EUA98_11840</name>
</gene>
<dbReference type="RefSeq" id="WP_130102898.1">
    <property type="nucleotide sequence ID" value="NZ_SDWW01000027.1"/>
</dbReference>
<dbReference type="Pfam" id="PF03721">
    <property type="entry name" value="UDPG_MGDP_dh_N"/>
    <property type="match status" value="1"/>
</dbReference>
<evidence type="ECO:0000256" key="10">
    <source>
        <dbReference type="PIRSR" id="PIRSR500134-3"/>
    </source>
</evidence>
<dbReference type="PIRSF" id="PIRSF500134">
    <property type="entry name" value="UDPglc_DH_bac"/>
    <property type="match status" value="1"/>
</dbReference>
<dbReference type="GO" id="GO:0000271">
    <property type="term" value="P:polysaccharide biosynthetic process"/>
    <property type="evidence" value="ECO:0007669"/>
    <property type="project" value="InterPro"/>
</dbReference>
<dbReference type="PIRSF" id="PIRSF000124">
    <property type="entry name" value="UDPglc_GDPman_dh"/>
    <property type="match status" value="1"/>
</dbReference>
<dbReference type="UniPathway" id="UPA00038">
    <property type="reaction ID" value="UER00491"/>
</dbReference>
<dbReference type="Gene3D" id="1.20.5.170">
    <property type="match status" value="1"/>
</dbReference>
<evidence type="ECO:0000313" key="13">
    <source>
        <dbReference type="Proteomes" id="UP000293764"/>
    </source>
</evidence>
<feature type="binding site" evidence="10">
    <location>
        <position position="161"/>
    </location>
    <ligand>
        <name>NAD(+)</name>
        <dbReference type="ChEBI" id="CHEBI:57540"/>
    </ligand>
</feature>
<dbReference type="InterPro" id="IPR036291">
    <property type="entry name" value="NAD(P)-bd_dom_sf"/>
</dbReference>
<feature type="binding site" evidence="9">
    <location>
        <position position="324"/>
    </location>
    <ligand>
        <name>substrate</name>
    </ligand>
</feature>
<feature type="active site" description="Nucleophile" evidence="8">
    <location>
        <position position="268"/>
    </location>
</feature>
<dbReference type="PANTHER" id="PTHR43750:SF1">
    <property type="entry name" value="GDP-MANNOSE 6-DEHYDROGENASE"/>
    <property type="match status" value="1"/>
</dbReference>
<feature type="binding site" evidence="10">
    <location>
        <position position="35"/>
    </location>
    <ligand>
        <name>NAD(+)</name>
        <dbReference type="ChEBI" id="CHEBI:57540"/>
    </ligand>
</feature>
<feature type="binding site" evidence="9">
    <location>
        <position position="265"/>
    </location>
    <ligand>
        <name>substrate</name>
    </ligand>
</feature>
<dbReference type="SUPFAM" id="SSF48179">
    <property type="entry name" value="6-phosphogluconate dehydrogenase C-terminal domain-like"/>
    <property type="match status" value="1"/>
</dbReference>
<evidence type="ECO:0000256" key="5">
    <source>
        <dbReference type="ARBA" id="ARBA00023027"/>
    </source>
</evidence>
<evidence type="ECO:0000256" key="7">
    <source>
        <dbReference type="PIRNR" id="PIRNR000124"/>
    </source>
</evidence>
<evidence type="ECO:0000256" key="6">
    <source>
        <dbReference type="ARBA" id="ARBA00047473"/>
    </source>
</evidence>
<dbReference type="GO" id="GO:0003979">
    <property type="term" value="F:UDP-glucose 6-dehydrogenase activity"/>
    <property type="evidence" value="ECO:0007669"/>
    <property type="project" value="UniProtKB-EC"/>
</dbReference>
<comment type="caution">
    <text evidence="12">The sequence shown here is derived from an EMBL/GenBank/DDBJ whole genome shotgun (WGS) entry which is preliminary data.</text>
</comment>
<dbReference type="NCBIfam" id="TIGR03026">
    <property type="entry name" value="NDP-sugDHase"/>
    <property type="match status" value="1"/>
</dbReference>
<dbReference type="Gene3D" id="3.40.50.720">
    <property type="entry name" value="NAD(P)-binding Rossmann-like Domain"/>
    <property type="match status" value="2"/>
</dbReference>
<organism evidence="12 13">
    <name type="scientific">Pengzhenrongella frigida</name>
    <dbReference type="NCBI Taxonomy" id="1259133"/>
    <lineage>
        <taxon>Bacteria</taxon>
        <taxon>Bacillati</taxon>
        <taxon>Actinomycetota</taxon>
        <taxon>Actinomycetes</taxon>
        <taxon>Micrococcales</taxon>
        <taxon>Pengzhenrongella</taxon>
    </lineage>
</organism>
<dbReference type="InterPro" id="IPR001732">
    <property type="entry name" value="UDP-Glc/GDP-Man_DH_N"/>
</dbReference>
<dbReference type="Proteomes" id="UP000293764">
    <property type="component" value="Unassembled WGS sequence"/>
</dbReference>
<protein>
    <recommendedName>
        <fullName evidence="3 7">UDP-glucose 6-dehydrogenase</fullName>
        <ecNumber evidence="3 7">1.1.1.22</ecNumber>
    </recommendedName>
</protein>
<reference evidence="12 13" key="1">
    <citation type="submission" date="2019-01" db="EMBL/GenBank/DDBJ databases">
        <title>Novel species of Cellulomonas.</title>
        <authorList>
            <person name="Liu Q."/>
            <person name="Xin Y.-H."/>
        </authorList>
    </citation>
    <scope>NUCLEOTIDE SEQUENCE [LARGE SCALE GENOMIC DNA]</scope>
    <source>
        <strain evidence="12 13">HLT2-17</strain>
    </source>
</reference>
<evidence type="ECO:0000256" key="4">
    <source>
        <dbReference type="ARBA" id="ARBA00023002"/>
    </source>
</evidence>
<evidence type="ECO:0000256" key="1">
    <source>
        <dbReference type="ARBA" id="ARBA00004701"/>
    </source>
</evidence>
<feature type="binding site" evidence="10">
    <location>
        <position position="331"/>
    </location>
    <ligand>
        <name>NAD(+)</name>
        <dbReference type="ChEBI" id="CHEBI:57540"/>
    </ligand>
</feature>
<evidence type="ECO:0000256" key="3">
    <source>
        <dbReference type="ARBA" id="ARBA00012954"/>
    </source>
</evidence>
<dbReference type="InterPro" id="IPR028357">
    <property type="entry name" value="UDPglc_DH_bac"/>
</dbReference>
<dbReference type="GO" id="GO:0051287">
    <property type="term" value="F:NAD binding"/>
    <property type="evidence" value="ECO:0007669"/>
    <property type="project" value="InterPro"/>
</dbReference>
<keyword evidence="13" id="KW-1185">Reference proteome</keyword>
<dbReference type="PANTHER" id="PTHR43750">
    <property type="entry name" value="UDP-GLUCOSE 6-DEHYDROGENASE TUAD"/>
    <property type="match status" value="1"/>
</dbReference>
<dbReference type="EC" id="1.1.1.22" evidence="3 7"/>
<feature type="binding site" evidence="10">
    <location>
        <position position="124"/>
    </location>
    <ligand>
        <name>NAD(+)</name>
        <dbReference type="ChEBI" id="CHEBI:57540"/>
    </ligand>
</feature>
<evidence type="ECO:0000313" key="12">
    <source>
        <dbReference type="EMBL" id="RYV50738.1"/>
    </source>
</evidence>
<dbReference type="InterPro" id="IPR014027">
    <property type="entry name" value="UDP-Glc/GDP-Man_DH_C"/>
</dbReference>
<dbReference type="InterPro" id="IPR036220">
    <property type="entry name" value="UDP-Glc/GDP-Man_DH_C_sf"/>
</dbReference>
<evidence type="ECO:0000259" key="11">
    <source>
        <dbReference type="SMART" id="SM00984"/>
    </source>
</evidence>
<feature type="binding site" evidence="9">
    <location>
        <begin position="158"/>
        <end position="161"/>
    </location>
    <ligand>
        <name>substrate</name>
    </ligand>
</feature>
<keyword evidence="5 7" id="KW-0520">NAD</keyword>
<comment type="catalytic activity">
    <reaction evidence="6 7">
        <text>UDP-alpha-D-glucose + 2 NAD(+) + H2O = UDP-alpha-D-glucuronate + 2 NADH + 3 H(+)</text>
        <dbReference type="Rhea" id="RHEA:23596"/>
        <dbReference type="ChEBI" id="CHEBI:15377"/>
        <dbReference type="ChEBI" id="CHEBI:15378"/>
        <dbReference type="ChEBI" id="CHEBI:57540"/>
        <dbReference type="ChEBI" id="CHEBI:57945"/>
        <dbReference type="ChEBI" id="CHEBI:58052"/>
        <dbReference type="ChEBI" id="CHEBI:58885"/>
        <dbReference type="EC" id="1.1.1.22"/>
    </reaction>
</comment>
<dbReference type="SUPFAM" id="SSF52413">
    <property type="entry name" value="UDP-glucose/GDP-mannose dehydrogenase C-terminal domain"/>
    <property type="match status" value="1"/>
</dbReference>
<feature type="binding site" evidence="9">
    <location>
        <begin position="257"/>
        <end position="261"/>
    </location>
    <ligand>
        <name>substrate</name>
    </ligand>
</feature>
<dbReference type="InterPro" id="IPR014026">
    <property type="entry name" value="UDP-Glc/GDP-Man_DH_dimer"/>
</dbReference>
<keyword evidence="4 7" id="KW-0560">Oxidoreductase</keyword>
<feature type="binding site" evidence="10">
    <location>
        <position position="30"/>
    </location>
    <ligand>
        <name>NAD(+)</name>
        <dbReference type="ChEBI" id="CHEBI:57540"/>
    </ligand>
</feature>
<name>A0A4Q5MYF2_9MICO</name>
<dbReference type="EMBL" id="SDWW01000027">
    <property type="protein sequence ID" value="RYV50738.1"/>
    <property type="molecule type" value="Genomic_DNA"/>
</dbReference>
<sequence>MNIAVVGLGYVGTVTGACLAESGHTVVGVDVNPVKIGQLNEGISPVTEIRLDEMVRSNVDAGRLRATNDIAAAVADADVVLVCVGTPSGRNGDVHLQDVQKVVAEIGRALARLDDWRLVLITSTVPPGTVADDIIPLLELNSGKRWPEGFGVAFSPEFLREGTAVADFLSPPKSVVGADDDRSFETARSVYATFADDVTRTSIAVAEMVKFSDNAWHALKVAFANEIGRVADAHGVDSHAVMAIFKSDTRLNISTTYLTPGFAFGGSCLPKDLRTLTYRARSNGASVPVLESILPSNVAHLDLAIDKITSIGAKKVALLGLAFKNGTDDLRESPALELAERLLGKGYTVTIHDEHVNLSRLIGANREYVLNVLPHVAEHLSGDYRAVIADADVIVVTQNNPTYASAVADARPDQTVLDLSGVARQGQGADNYIGLTW</sequence>
<feature type="binding site" evidence="10">
    <location>
        <position position="271"/>
    </location>
    <ligand>
        <name>NAD(+)</name>
        <dbReference type="ChEBI" id="CHEBI:57540"/>
    </ligand>
</feature>